<dbReference type="AlphaFoldDB" id="A0A1Q5PWP6"/>
<dbReference type="SUPFAM" id="SSF53850">
    <property type="entry name" value="Periplasmic binding protein-like II"/>
    <property type="match status" value="1"/>
</dbReference>
<dbReference type="InterPro" id="IPR006059">
    <property type="entry name" value="SBP"/>
</dbReference>
<dbReference type="InParanoid" id="A0A1Q5PWP6"/>
<dbReference type="EMBL" id="MQVS01000003">
    <property type="protein sequence ID" value="OKL52043.1"/>
    <property type="molecule type" value="Genomic_DNA"/>
</dbReference>
<feature type="compositionally biased region" description="Low complexity" evidence="5">
    <location>
        <begin position="29"/>
        <end position="49"/>
    </location>
</feature>
<dbReference type="OrthoDB" id="9766758at2"/>
<dbReference type="PROSITE" id="PS51257">
    <property type="entry name" value="PROKAR_LIPOPROTEIN"/>
    <property type="match status" value="1"/>
</dbReference>
<dbReference type="GO" id="GO:1901982">
    <property type="term" value="F:maltose binding"/>
    <property type="evidence" value="ECO:0007669"/>
    <property type="project" value="TreeGrafter"/>
</dbReference>
<organism evidence="7 8">
    <name type="scientific">Buchananella hordeovulneris</name>
    <dbReference type="NCBI Taxonomy" id="52770"/>
    <lineage>
        <taxon>Bacteria</taxon>
        <taxon>Bacillati</taxon>
        <taxon>Actinomycetota</taxon>
        <taxon>Actinomycetes</taxon>
        <taxon>Actinomycetales</taxon>
        <taxon>Actinomycetaceae</taxon>
        <taxon>Buchananella</taxon>
    </lineage>
</organism>
<dbReference type="GO" id="GO:0015768">
    <property type="term" value="P:maltose transport"/>
    <property type="evidence" value="ECO:0007669"/>
    <property type="project" value="TreeGrafter"/>
</dbReference>
<evidence type="ECO:0000256" key="1">
    <source>
        <dbReference type="ARBA" id="ARBA00008520"/>
    </source>
</evidence>
<keyword evidence="8" id="KW-1185">Reference proteome</keyword>
<evidence type="ECO:0000313" key="7">
    <source>
        <dbReference type="EMBL" id="OKL52043.1"/>
    </source>
</evidence>
<dbReference type="GO" id="GO:0042956">
    <property type="term" value="P:maltodextrin transmembrane transport"/>
    <property type="evidence" value="ECO:0007669"/>
    <property type="project" value="TreeGrafter"/>
</dbReference>
<feature type="chain" id="PRO_5039320380" description="Maltose ABC transporter substrate-binding protein" evidence="6">
    <location>
        <begin position="22"/>
        <end position="422"/>
    </location>
</feature>
<evidence type="ECO:0000313" key="8">
    <source>
        <dbReference type="Proteomes" id="UP000185612"/>
    </source>
</evidence>
<reference evidence="8" key="1">
    <citation type="submission" date="2016-12" db="EMBL/GenBank/DDBJ databases">
        <authorList>
            <person name="Meng X."/>
        </authorList>
    </citation>
    <scope>NUCLEOTIDE SEQUENCE [LARGE SCALE GENOMIC DNA]</scope>
    <source>
        <strain evidence="8">DSM 20732</strain>
    </source>
</reference>
<accession>A0A1Q5PWP6</accession>
<keyword evidence="3" id="KW-0762">Sugar transport</keyword>
<dbReference type="PRINTS" id="PR00181">
    <property type="entry name" value="MALTOSEBP"/>
</dbReference>
<keyword evidence="4 6" id="KW-0732">Signal</keyword>
<feature type="signal peptide" evidence="6">
    <location>
        <begin position="1"/>
        <end position="21"/>
    </location>
</feature>
<evidence type="ECO:0000256" key="3">
    <source>
        <dbReference type="ARBA" id="ARBA00022597"/>
    </source>
</evidence>
<evidence type="ECO:0000256" key="5">
    <source>
        <dbReference type="SAM" id="MobiDB-lite"/>
    </source>
</evidence>
<dbReference type="PANTHER" id="PTHR30061:SF50">
    <property type="entry name" value="MALTOSE_MALTODEXTRIN-BINDING PERIPLASMIC PROTEIN"/>
    <property type="match status" value="1"/>
</dbReference>
<comment type="caution">
    <text evidence="7">The sequence shown here is derived from an EMBL/GenBank/DDBJ whole genome shotgun (WGS) entry which is preliminary data.</text>
</comment>
<dbReference type="RefSeq" id="WP_073823465.1">
    <property type="nucleotide sequence ID" value="NZ_JAUNKL010000029.1"/>
</dbReference>
<evidence type="ECO:0000256" key="6">
    <source>
        <dbReference type="SAM" id="SignalP"/>
    </source>
</evidence>
<dbReference type="PANTHER" id="PTHR30061">
    <property type="entry name" value="MALTOSE-BINDING PERIPLASMIC PROTEIN"/>
    <property type="match status" value="1"/>
</dbReference>
<evidence type="ECO:0008006" key="9">
    <source>
        <dbReference type="Google" id="ProtNLM"/>
    </source>
</evidence>
<evidence type="ECO:0000256" key="4">
    <source>
        <dbReference type="ARBA" id="ARBA00022729"/>
    </source>
</evidence>
<name>A0A1Q5PWP6_9ACTO</name>
<comment type="similarity">
    <text evidence="1">Belongs to the bacterial solute-binding protein 1 family.</text>
</comment>
<dbReference type="GO" id="GO:0015144">
    <property type="term" value="F:carbohydrate transmembrane transporter activity"/>
    <property type="evidence" value="ECO:0007669"/>
    <property type="project" value="InterPro"/>
</dbReference>
<proteinExistence type="inferred from homology"/>
<sequence length="422" mass="44484">MRRSIATISAVGLAFTIAACGGTGEAKTETAAPSEAATTAESAAPSDDTAGAEGGITIWADDTRYESITEFSKGFTEKFGAPVEVVKKSPDDIAKEFIAAVPTGKGPDIVITAHDRLGGFVTNGVVGTVDITGIKDNFLKSAVDGVTYDGQTYGVPYAIENIALIRNNKLTQAEPKTFDEMVAAGKESGAKFPFMVQQGENSDPYHMYPFQSSFGASVFKQNADGSYSPELNMGGEAGAKFATWLGEQGAAKNFDISADGEIAKQAFLAGETPFIVTGPWNLKAFLEAGLDVSVINVPQAGDQPAQAFVGVQAFFPSAKTDNPLVVNQYLTEYVGSEEGAKALYELDKRIPAYKKLADSLDDKHLAGFAAFGSNSAPMPALPQMDAVWDHWGKAEAAIIKGTADPAATWEQMVNTVAEAIKK</sequence>
<gene>
    <name evidence="7" type="ORF">BSZ40_03710</name>
</gene>
<keyword evidence="2" id="KW-0813">Transport</keyword>
<feature type="region of interest" description="Disordered" evidence="5">
    <location>
        <begin position="28"/>
        <end position="53"/>
    </location>
</feature>
<dbReference type="Gene3D" id="3.40.190.10">
    <property type="entry name" value="Periplasmic binding protein-like II"/>
    <property type="match status" value="2"/>
</dbReference>
<dbReference type="GO" id="GO:0055052">
    <property type="term" value="C:ATP-binding cassette (ABC) transporter complex, substrate-binding subunit-containing"/>
    <property type="evidence" value="ECO:0007669"/>
    <property type="project" value="TreeGrafter"/>
</dbReference>
<dbReference type="Proteomes" id="UP000185612">
    <property type="component" value="Unassembled WGS sequence"/>
</dbReference>
<dbReference type="Pfam" id="PF13416">
    <property type="entry name" value="SBP_bac_8"/>
    <property type="match status" value="1"/>
</dbReference>
<dbReference type="InterPro" id="IPR006060">
    <property type="entry name" value="Maltose/Cyclodextrin-bd"/>
</dbReference>
<dbReference type="STRING" id="52770.BSZ40_03710"/>
<protein>
    <recommendedName>
        <fullName evidence="9">Maltose ABC transporter substrate-binding protein</fullName>
    </recommendedName>
</protein>
<evidence type="ECO:0000256" key="2">
    <source>
        <dbReference type="ARBA" id="ARBA00022448"/>
    </source>
</evidence>